<comment type="caution">
    <text evidence="2">The sequence shown here is derived from an EMBL/GenBank/DDBJ whole genome shotgun (WGS) entry which is preliminary data.</text>
</comment>
<dbReference type="NCBIfam" id="TIGR01764">
    <property type="entry name" value="excise"/>
    <property type="match status" value="1"/>
</dbReference>
<dbReference type="InterPro" id="IPR009061">
    <property type="entry name" value="DNA-bd_dom_put_sf"/>
</dbReference>
<dbReference type="Proteomes" id="UP000319619">
    <property type="component" value="Unassembled WGS sequence"/>
</dbReference>
<accession>A0A532UU47</accession>
<name>A0A532UU47_UNCL8</name>
<protein>
    <recommendedName>
        <fullName evidence="1">Helix-turn-helix domain-containing protein</fullName>
    </recommendedName>
</protein>
<proteinExistence type="predicted"/>
<evidence type="ECO:0000313" key="2">
    <source>
        <dbReference type="EMBL" id="TKJ38441.1"/>
    </source>
</evidence>
<dbReference type="GO" id="GO:0003677">
    <property type="term" value="F:DNA binding"/>
    <property type="evidence" value="ECO:0007669"/>
    <property type="project" value="InterPro"/>
</dbReference>
<reference evidence="2 3" key="1">
    <citation type="submission" date="2017-06" db="EMBL/GenBank/DDBJ databases">
        <title>Novel microbial phyla capable of carbon fixation and sulfur reduction in deep-sea sediments.</title>
        <authorList>
            <person name="Huang J."/>
            <person name="Baker B."/>
            <person name="Wang Y."/>
        </authorList>
    </citation>
    <scope>NUCLEOTIDE SEQUENCE [LARGE SCALE GENOMIC DNA]</scope>
    <source>
        <strain evidence="2">B3_LCP</strain>
    </source>
</reference>
<dbReference type="SUPFAM" id="SSF46955">
    <property type="entry name" value="Putative DNA-binding domain"/>
    <property type="match status" value="1"/>
</dbReference>
<dbReference type="Gene3D" id="1.10.1660.10">
    <property type="match status" value="1"/>
</dbReference>
<gene>
    <name evidence="2" type="ORF">CEE37_13060</name>
</gene>
<evidence type="ECO:0000259" key="1">
    <source>
        <dbReference type="Pfam" id="PF12728"/>
    </source>
</evidence>
<dbReference type="EMBL" id="NJBN01000010">
    <property type="protein sequence ID" value="TKJ38441.1"/>
    <property type="molecule type" value="Genomic_DNA"/>
</dbReference>
<dbReference type="InterPro" id="IPR041657">
    <property type="entry name" value="HTH_17"/>
</dbReference>
<dbReference type="AlphaFoldDB" id="A0A532UU47"/>
<dbReference type="Pfam" id="PF12728">
    <property type="entry name" value="HTH_17"/>
    <property type="match status" value="1"/>
</dbReference>
<sequence>MSEFLTTGKAAALCSVTPDTVLKWVKAGKIPAKRTAGGHCRIRRGDLFALLKQMDDQQLSVIEDDRQFKFCWEFYSETEEIQAECSQCIVYRSRAHRCYEMSQLPYENGHAKLHCQESCENCGYYHLVRWQNQNILVITEQHSLQTELEDGTSLKQYNLCFTDSEYKCSMLMEDYRPDYIILDCSIGSGRVWHFVRNIAADPRIPFVKIVLVGEGYEFPQDCEKEIFAQVESPLTRVTLMKLLGASNQNSYD</sequence>
<evidence type="ECO:0000313" key="3">
    <source>
        <dbReference type="Proteomes" id="UP000319619"/>
    </source>
</evidence>
<organism evidence="2 3">
    <name type="scientific">candidate division LCP-89 bacterium B3_LCP</name>
    <dbReference type="NCBI Taxonomy" id="2012998"/>
    <lineage>
        <taxon>Bacteria</taxon>
        <taxon>Pseudomonadati</taxon>
        <taxon>Bacteria division LCP-89</taxon>
    </lineage>
</organism>
<dbReference type="CDD" id="cd04762">
    <property type="entry name" value="HTH_MerR-trunc"/>
    <property type="match status" value="1"/>
</dbReference>
<feature type="domain" description="Helix-turn-helix" evidence="1">
    <location>
        <begin position="4"/>
        <end position="53"/>
    </location>
</feature>
<dbReference type="InterPro" id="IPR010093">
    <property type="entry name" value="SinI_DNA-bd"/>
</dbReference>